<name>A0A5B8I8D9_9RHOB</name>
<dbReference type="KEGG" id="lit:FPZ52_04220"/>
<proteinExistence type="predicted"/>
<dbReference type="Proteomes" id="UP000318483">
    <property type="component" value="Chromosome"/>
</dbReference>
<protein>
    <submittedName>
        <fullName evidence="1">Uncharacterized protein</fullName>
    </submittedName>
</protein>
<evidence type="ECO:0000313" key="2">
    <source>
        <dbReference type="Proteomes" id="UP000318483"/>
    </source>
</evidence>
<dbReference type="EMBL" id="CP042261">
    <property type="protein sequence ID" value="QDY68916.1"/>
    <property type="molecule type" value="Genomic_DNA"/>
</dbReference>
<dbReference type="OrthoDB" id="7873197at2"/>
<dbReference type="AlphaFoldDB" id="A0A5B8I8D9"/>
<sequence>MTLIYPEAGDGSSDKLLSEAHGHFADAANALSVFIAALKAGDTTQAPEAMKLVKELKAALVPALMERERLEKTIREDAGVVNGYAIDFDAARHEIGRRLACLRAARGAGGVSE</sequence>
<accession>A0A5B8I8D9</accession>
<organism evidence="1 2">
    <name type="scientific">Qingshengfaniella alkalisoli</name>
    <dbReference type="NCBI Taxonomy" id="2599296"/>
    <lineage>
        <taxon>Bacteria</taxon>
        <taxon>Pseudomonadati</taxon>
        <taxon>Pseudomonadota</taxon>
        <taxon>Alphaproteobacteria</taxon>
        <taxon>Rhodobacterales</taxon>
        <taxon>Paracoccaceae</taxon>
        <taxon>Qingshengfaniella</taxon>
    </lineage>
</organism>
<keyword evidence="2" id="KW-1185">Reference proteome</keyword>
<evidence type="ECO:0000313" key="1">
    <source>
        <dbReference type="EMBL" id="QDY68916.1"/>
    </source>
</evidence>
<dbReference type="RefSeq" id="WP_146364020.1">
    <property type="nucleotide sequence ID" value="NZ_CP042261.1"/>
</dbReference>
<gene>
    <name evidence="1" type="ORF">FPZ52_04220</name>
</gene>
<reference evidence="1 2" key="1">
    <citation type="submission" date="2019-07" db="EMBL/GenBank/DDBJ databases">
        <title>Litoreibacter alkalisoli sp. nov., isolated from saline-alkaline soil.</title>
        <authorList>
            <person name="Wang S."/>
            <person name="Xu L."/>
            <person name="Xing Y.-T."/>
            <person name="Sun J.-Q."/>
        </authorList>
    </citation>
    <scope>NUCLEOTIDE SEQUENCE [LARGE SCALE GENOMIC DNA]</scope>
    <source>
        <strain evidence="1 2">LN3S51</strain>
    </source>
</reference>